<keyword evidence="2" id="KW-1185">Reference proteome</keyword>
<comment type="caution">
    <text evidence="1">The sequence shown here is derived from an EMBL/GenBank/DDBJ whole genome shotgun (WGS) entry which is preliminary data.</text>
</comment>
<sequence length="134" mass="15487">MARSDSTTRTFSTATCLLQSDGNVRLHYQHVYYGYVPPSERWRGQTPLTARLIRLRTSFRAMARSDSTNRTSSTATYLLQSDGEIRLHYPHVKQYVQTLHDVMLYALVLSGKQLQQVERLLKDVRHAAVDFLKK</sequence>
<dbReference type="EMBL" id="JAIWYP010000005">
    <property type="protein sequence ID" value="KAH3824463.1"/>
    <property type="molecule type" value="Genomic_DNA"/>
</dbReference>
<gene>
    <name evidence="1" type="ORF">DPMN_126299</name>
</gene>
<protein>
    <submittedName>
        <fullName evidence="1">Uncharacterized protein</fullName>
    </submittedName>
</protein>
<reference evidence="1" key="2">
    <citation type="submission" date="2020-11" db="EMBL/GenBank/DDBJ databases">
        <authorList>
            <person name="McCartney M.A."/>
            <person name="Auch B."/>
            <person name="Kono T."/>
            <person name="Mallez S."/>
            <person name="Becker A."/>
            <person name="Gohl D.M."/>
            <person name="Silverstein K.A.T."/>
            <person name="Koren S."/>
            <person name="Bechman K.B."/>
            <person name="Herman A."/>
            <person name="Abrahante J.E."/>
            <person name="Garbe J."/>
        </authorList>
    </citation>
    <scope>NUCLEOTIDE SEQUENCE</scope>
    <source>
        <strain evidence="1">Duluth1</strain>
        <tissue evidence="1">Whole animal</tissue>
    </source>
</reference>
<proteinExistence type="predicted"/>
<evidence type="ECO:0000313" key="2">
    <source>
        <dbReference type="Proteomes" id="UP000828390"/>
    </source>
</evidence>
<accession>A0A9D4JY03</accession>
<dbReference type="AlphaFoldDB" id="A0A9D4JY03"/>
<reference evidence="1" key="1">
    <citation type="journal article" date="2019" name="bioRxiv">
        <title>The Genome of the Zebra Mussel, Dreissena polymorpha: A Resource for Invasive Species Research.</title>
        <authorList>
            <person name="McCartney M.A."/>
            <person name="Auch B."/>
            <person name="Kono T."/>
            <person name="Mallez S."/>
            <person name="Zhang Y."/>
            <person name="Obille A."/>
            <person name="Becker A."/>
            <person name="Abrahante J.E."/>
            <person name="Garbe J."/>
            <person name="Badalamenti J.P."/>
            <person name="Herman A."/>
            <person name="Mangelson H."/>
            <person name="Liachko I."/>
            <person name="Sullivan S."/>
            <person name="Sone E.D."/>
            <person name="Koren S."/>
            <person name="Silverstein K.A.T."/>
            <person name="Beckman K.B."/>
            <person name="Gohl D.M."/>
        </authorList>
    </citation>
    <scope>NUCLEOTIDE SEQUENCE</scope>
    <source>
        <strain evidence="1">Duluth1</strain>
        <tissue evidence="1">Whole animal</tissue>
    </source>
</reference>
<dbReference type="Proteomes" id="UP000828390">
    <property type="component" value="Unassembled WGS sequence"/>
</dbReference>
<evidence type="ECO:0000313" key="1">
    <source>
        <dbReference type="EMBL" id="KAH3824463.1"/>
    </source>
</evidence>
<organism evidence="1 2">
    <name type="scientific">Dreissena polymorpha</name>
    <name type="common">Zebra mussel</name>
    <name type="synonym">Mytilus polymorpha</name>
    <dbReference type="NCBI Taxonomy" id="45954"/>
    <lineage>
        <taxon>Eukaryota</taxon>
        <taxon>Metazoa</taxon>
        <taxon>Spiralia</taxon>
        <taxon>Lophotrochozoa</taxon>
        <taxon>Mollusca</taxon>
        <taxon>Bivalvia</taxon>
        <taxon>Autobranchia</taxon>
        <taxon>Heteroconchia</taxon>
        <taxon>Euheterodonta</taxon>
        <taxon>Imparidentia</taxon>
        <taxon>Neoheterodontei</taxon>
        <taxon>Myida</taxon>
        <taxon>Dreissenoidea</taxon>
        <taxon>Dreissenidae</taxon>
        <taxon>Dreissena</taxon>
    </lineage>
</organism>
<name>A0A9D4JY03_DREPO</name>